<evidence type="ECO:0000256" key="1">
    <source>
        <dbReference type="SAM" id="MobiDB-lite"/>
    </source>
</evidence>
<proteinExistence type="predicted"/>
<dbReference type="AlphaFoldDB" id="A0A835RSX2"/>
<comment type="caution">
    <text evidence="2">The sequence shown here is derived from an EMBL/GenBank/DDBJ whole genome shotgun (WGS) entry which is preliminary data.</text>
</comment>
<feature type="region of interest" description="Disordered" evidence="1">
    <location>
        <begin position="1"/>
        <end position="27"/>
    </location>
</feature>
<organism evidence="2 3">
    <name type="scientific">Vanilla planifolia</name>
    <name type="common">Vanilla</name>
    <dbReference type="NCBI Taxonomy" id="51239"/>
    <lineage>
        <taxon>Eukaryota</taxon>
        <taxon>Viridiplantae</taxon>
        <taxon>Streptophyta</taxon>
        <taxon>Embryophyta</taxon>
        <taxon>Tracheophyta</taxon>
        <taxon>Spermatophyta</taxon>
        <taxon>Magnoliopsida</taxon>
        <taxon>Liliopsida</taxon>
        <taxon>Asparagales</taxon>
        <taxon>Orchidaceae</taxon>
        <taxon>Vanilloideae</taxon>
        <taxon>Vanilleae</taxon>
        <taxon>Vanilla</taxon>
    </lineage>
</organism>
<reference evidence="2 3" key="1">
    <citation type="journal article" date="2020" name="Nat. Food">
        <title>A phased Vanilla planifolia genome enables genetic improvement of flavour and production.</title>
        <authorList>
            <person name="Hasing T."/>
            <person name="Tang H."/>
            <person name="Brym M."/>
            <person name="Khazi F."/>
            <person name="Huang T."/>
            <person name="Chambers A.H."/>
        </authorList>
    </citation>
    <scope>NUCLEOTIDE SEQUENCE [LARGE SCALE GENOMIC DNA]</scope>
    <source>
        <tissue evidence="2">Leaf</tissue>
    </source>
</reference>
<dbReference type="EMBL" id="JADCNM010000002">
    <property type="protein sequence ID" value="KAG0493830.1"/>
    <property type="molecule type" value="Genomic_DNA"/>
</dbReference>
<accession>A0A835RSX2</accession>
<name>A0A835RSX2_VANPL</name>
<dbReference type="OrthoDB" id="1842620at2759"/>
<evidence type="ECO:0000313" key="3">
    <source>
        <dbReference type="Proteomes" id="UP000639772"/>
    </source>
</evidence>
<feature type="region of interest" description="Disordered" evidence="1">
    <location>
        <begin position="81"/>
        <end position="101"/>
    </location>
</feature>
<dbReference type="Proteomes" id="UP000639772">
    <property type="component" value="Unassembled WGS sequence"/>
</dbReference>
<sequence>MGGDAAPRPGPRRSDRSGLLRSTPIPDKPSIFHLAFSFDEGPSPFDADAILDIGNRLGRASADFSACLSGMAQQFFRQIPSPFRQDDGEPLKSNPSSSPRCCNPLTEEVLGSLHSPSCSETKVNPSMPADLDATTLSVGLDGSAPRHLAGTGTGFVEKIAAPCR</sequence>
<gene>
    <name evidence="2" type="ORF">HPP92_004824</name>
</gene>
<evidence type="ECO:0000313" key="2">
    <source>
        <dbReference type="EMBL" id="KAG0493830.1"/>
    </source>
</evidence>
<protein>
    <submittedName>
        <fullName evidence="2">Uncharacterized protein</fullName>
    </submittedName>
</protein>